<evidence type="ECO:0000313" key="2">
    <source>
        <dbReference type="EMBL" id="QJA59175.1"/>
    </source>
</evidence>
<name>A0A6M3IPC0_9ZZZZ</name>
<organism evidence="2">
    <name type="scientific">viral metagenome</name>
    <dbReference type="NCBI Taxonomy" id="1070528"/>
    <lineage>
        <taxon>unclassified sequences</taxon>
        <taxon>metagenomes</taxon>
        <taxon>organismal metagenomes</taxon>
    </lineage>
</organism>
<proteinExistence type="predicted"/>
<reference evidence="2" key="1">
    <citation type="submission" date="2020-03" db="EMBL/GenBank/DDBJ databases">
        <title>The deep terrestrial virosphere.</title>
        <authorList>
            <person name="Holmfeldt K."/>
            <person name="Nilsson E."/>
            <person name="Simone D."/>
            <person name="Lopez-Fernandez M."/>
            <person name="Wu X."/>
            <person name="de Brujin I."/>
            <person name="Lundin D."/>
            <person name="Andersson A."/>
            <person name="Bertilsson S."/>
            <person name="Dopson M."/>
        </authorList>
    </citation>
    <scope>NUCLEOTIDE SEQUENCE</scope>
    <source>
        <strain evidence="2">MM415B01331</strain>
    </source>
</reference>
<dbReference type="AlphaFoldDB" id="A0A6M3IPC0"/>
<feature type="region of interest" description="Disordered" evidence="1">
    <location>
        <begin position="1"/>
        <end position="47"/>
    </location>
</feature>
<evidence type="ECO:0000256" key="1">
    <source>
        <dbReference type="SAM" id="MobiDB-lite"/>
    </source>
</evidence>
<feature type="region of interest" description="Disordered" evidence="1">
    <location>
        <begin position="78"/>
        <end position="110"/>
    </location>
</feature>
<gene>
    <name evidence="2" type="ORF">MM415B01331_0005</name>
</gene>
<protein>
    <submittedName>
        <fullName evidence="2">Uncharacterized protein</fullName>
    </submittedName>
</protein>
<feature type="compositionally biased region" description="Basic and acidic residues" evidence="1">
    <location>
        <begin position="82"/>
        <end position="95"/>
    </location>
</feature>
<dbReference type="EMBL" id="MT141358">
    <property type="protein sequence ID" value="QJA59175.1"/>
    <property type="molecule type" value="Genomic_DNA"/>
</dbReference>
<feature type="compositionally biased region" description="Basic and acidic residues" evidence="1">
    <location>
        <begin position="1"/>
        <end position="20"/>
    </location>
</feature>
<accession>A0A6M3IPC0</accession>
<sequence>MEDNKYEDKEELLPKDKEDQAIPIDTILTFSDIPKPPEENPPKPQYAEEPMVTCDLCKTYTGPRMKVRGHRIRCKGLPQVASERDRPAPNRKDRVPFGSPQSRLPGARNDGYHYRLFNDNWNKEPGRIQRALNAGYEVVQDFTAMAVGTNEDGTAIKGVLMRIPKELYEEDQKLKQKEVDLVDQAIRGGKIEKKEGDNRYIPTRYVPEGIRIVENQNENG</sequence>